<gene>
    <name evidence="9" type="ORF">DVS28_a0203</name>
</gene>
<feature type="transmembrane region" description="Helical" evidence="7">
    <location>
        <begin position="94"/>
        <end position="115"/>
    </location>
</feature>
<feature type="compositionally biased region" description="Basic residues" evidence="6">
    <location>
        <begin position="320"/>
        <end position="329"/>
    </location>
</feature>
<evidence type="ECO:0000259" key="8">
    <source>
        <dbReference type="Pfam" id="PF00892"/>
    </source>
</evidence>
<evidence type="ECO:0000256" key="5">
    <source>
        <dbReference type="ARBA" id="ARBA00023136"/>
    </source>
</evidence>
<evidence type="ECO:0000256" key="4">
    <source>
        <dbReference type="ARBA" id="ARBA00022989"/>
    </source>
</evidence>
<feature type="compositionally biased region" description="Basic and acidic residues" evidence="6">
    <location>
        <begin position="330"/>
        <end position="340"/>
    </location>
</feature>
<keyword evidence="10" id="KW-1185">Reference proteome</keyword>
<dbReference type="Gene3D" id="1.10.3730.20">
    <property type="match status" value="1"/>
</dbReference>
<evidence type="ECO:0000256" key="6">
    <source>
        <dbReference type="SAM" id="MobiDB-lite"/>
    </source>
</evidence>
<dbReference type="Pfam" id="PF00892">
    <property type="entry name" value="EamA"/>
    <property type="match status" value="2"/>
</dbReference>
<dbReference type="SUPFAM" id="SSF103481">
    <property type="entry name" value="Multidrug resistance efflux transporter EmrE"/>
    <property type="match status" value="2"/>
</dbReference>
<feature type="transmembrane region" description="Helical" evidence="7">
    <location>
        <begin position="68"/>
        <end position="88"/>
    </location>
</feature>
<accession>A0A346XRR4</accession>
<feature type="transmembrane region" description="Helical" evidence="7">
    <location>
        <begin position="173"/>
        <end position="197"/>
    </location>
</feature>
<dbReference type="InterPro" id="IPR037185">
    <property type="entry name" value="EmrE-like"/>
</dbReference>
<keyword evidence="5 7" id="KW-0472">Membrane</keyword>
<protein>
    <submittedName>
        <fullName evidence="9">Permease of the drug/metabolite transporter (DMT) superfamily</fullName>
    </submittedName>
</protein>
<keyword evidence="3 7" id="KW-0812">Transmembrane</keyword>
<feature type="region of interest" description="Disordered" evidence="6">
    <location>
        <begin position="284"/>
        <end position="340"/>
    </location>
</feature>
<feature type="transmembrane region" description="Helical" evidence="7">
    <location>
        <begin position="203"/>
        <end position="227"/>
    </location>
</feature>
<evidence type="ECO:0000256" key="3">
    <source>
        <dbReference type="ARBA" id="ARBA00022692"/>
    </source>
</evidence>
<evidence type="ECO:0000313" key="10">
    <source>
        <dbReference type="Proteomes" id="UP000264006"/>
    </source>
</evidence>
<feature type="transmembrane region" description="Helical" evidence="7">
    <location>
        <begin position="146"/>
        <end position="166"/>
    </location>
</feature>
<keyword evidence="4 7" id="KW-1133">Transmembrane helix</keyword>
<reference evidence="9 10" key="1">
    <citation type="submission" date="2018-09" db="EMBL/GenBank/DDBJ databases">
        <title>Complete genome sequence of Euzebya sp. DY32-46 isolated from seawater of Pacific Ocean.</title>
        <authorList>
            <person name="Xu L."/>
            <person name="Wu Y.-H."/>
            <person name="Xu X.-W."/>
        </authorList>
    </citation>
    <scope>NUCLEOTIDE SEQUENCE [LARGE SCALE GENOMIC DNA]</scope>
    <source>
        <strain evidence="9 10">DY32-46</strain>
    </source>
</reference>
<evidence type="ECO:0000313" key="9">
    <source>
        <dbReference type="EMBL" id="AXV04911.1"/>
    </source>
</evidence>
<dbReference type="InterPro" id="IPR050638">
    <property type="entry name" value="AA-Vitamin_Transporters"/>
</dbReference>
<feature type="transmembrane region" description="Helical" evidence="7">
    <location>
        <begin position="122"/>
        <end position="140"/>
    </location>
</feature>
<feature type="compositionally biased region" description="Basic residues" evidence="6">
    <location>
        <begin position="296"/>
        <end position="312"/>
    </location>
</feature>
<dbReference type="GO" id="GO:0016020">
    <property type="term" value="C:membrane"/>
    <property type="evidence" value="ECO:0007669"/>
    <property type="project" value="UniProtKB-SubCell"/>
</dbReference>
<dbReference type="KEGG" id="euz:DVS28_a0203"/>
<organism evidence="9 10">
    <name type="scientific">Euzebya pacifica</name>
    <dbReference type="NCBI Taxonomy" id="1608957"/>
    <lineage>
        <taxon>Bacteria</taxon>
        <taxon>Bacillati</taxon>
        <taxon>Actinomycetota</taxon>
        <taxon>Nitriliruptoria</taxon>
        <taxon>Euzebyales</taxon>
    </lineage>
</organism>
<dbReference type="EMBL" id="CP031165">
    <property type="protein sequence ID" value="AXV04911.1"/>
    <property type="molecule type" value="Genomic_DNA"/>
</dbReference>
<dbReference type="PANTHER" id="PTHR32322">
    <property type="entry name" value="INNER MEMBRANE TRANSPORTER"/>
    <property type="match status" value="1"/>
</dbReference>
<feature type="transmembrane region" description="Helical" evidence="7">
    <location>
        <begin position="239"/>
        <end position="258"/>
    </location>
</feature>
<evidence type="ECO:0000256" key="1">
    <source>
        <dbReference type="ARBA" id="ARBA00004141"/>
    </source>
</evidence>
<comment type="similarity">
    <text evidence="2">Belongs to the EamA transporter family.</text>
</comment>
<dbReference type="RefSeq" id="WP_245973574.1">
    <property type="nucleotide sequence ID" value="NZ_CP031165.1"/>
</dbReference>
<dbReference type="AlphaFoldDB" id="A0A346XRR4"/>
<comment type="subcellular location">
    <subcellularLocation>
        <location evidence="1">Membrane</location>
        <topology evidence="1">Multi-pass membrane protein</topology>
    </subcellularLocation>
</comment>
<name>A0A346XRR4_9ACTN</name>
<feature type="domain" description="EamA" evidence="8">
    <location>
        <begin position="11"/>
        <end position="137"/>
    </location>
</feature>
<feature type="domain" description="EamA" evidence="8">
    <location>
        <begin position="147"/>
        <end position="278"/>
    </location>
</feature>
<sequence>MTGPGSRRGTLLTAALAPMVWGSTYVVTTELLPPGRPLLVAALRALPAGLLLLAWSRTLARGEWWWRALVLGTLNIGAFFALLFVAAYRLPGGVAATAGAIQPVVVAGLAAVLLGETFRRRTAVAGAAGVAGVALLVLGPDAALDPIGVVAALAGTLSMAVGVVLTKRWGRPVGLLTMTGWQLTAGGALLLPLALLVEGAPPAYSAVNLAATAWLTLVGTGVAYALWFRGIERLPVSSLTFLGLLSPVVATLLGWVVLGQTLTPAQLLGAALVVFAVVYPQRAGGATDPTRVGKTAARRRNPTSARRRHAVRLTRVGNRAARRRNPTRVRSRDGGRPVPG</sequence>
<proteinExistence type="inferred from homology"/>
<dbReference type="Proteomes" id="UP000264006">
    <property type="component" value="Chromosome"/>
</dbReference>
<evidence type="ECO:0000256" key="2">
    <source>
        <dbReference type="ARBA" id="ARBA00007362"/>
    </source>
</evidence>
<feature type="transmembrane region" description="Helical" evidence="7">
    <location>
        <begin position="38"/>
        <end position="56"/>
    </location>
</feature>
<evidence type="ECO:0000256" key="7">
    <source>
        <dbReference type="SAM" id="Phobius"/>
    </source>
</evidence>
<dbReference type="InterPro" id="IPR000620">
    <property type="entry name" value="EamA_dom"/>
</dbReference>
<dbReference type="PANTHER" id="PTHR32322:SF2">
    <property type="entry name" value="EAMA DOMAIN-CONTAINING PROTEIN"/>
    <property type="match status" value="1"/>
</dbReference>
<feature type="transmembrane region" description="Helical" evidence="7">
    <location>
        <begin position="264"/>
        <end position="281"/>
    </location>
</feature>